<dbReference type="Proteomes" id="UP000252038">
    <property type="component" value="Chromosome"/>
</dbReference>
<dbReference type="EMBL" id="JBDXMI010000001">
    <property type="protein sequence ID" value="MEO9384520.1"/>
    <property type="molecule type" value="Genomic_DNA"/>
</dbReference>
<evidence type="ECO:0000313" key="2">
    <source>
        <dbReference type="EMBL" id="MEO9384520.1"/>
    </source>
</evidence>
<dbReference type="KEGG" id="chrb:DK843_17830"/>
<reference evidence="1 3" key="1">
    <citation type="submission" date="2018-05" db="EMBL/GenBank/DDBJ databases">
        <title>Genome sequencing, assembly and analysis of the novel insecticidal bacterium, Chromobacterium phragmitis.</title>
        <authorList>
            <person name="Sparks M.E."/>
            <person name="Blackburn M.B."/>
            <person name="Gundersen-Rindal D.E."/>
        </authorList>
    </citation>
    <scope>NUCLEOTIDE SEQUENCE [LARGE SCALE GENOMIC DNA]</scope>
    <source>
        <strain evidence="1">IIBBL 274-1</strain>
    </source>
</reference>
<dbReference type="CDD" id="cd16364">
    <property type="entry name" value="T3SC_I-like"/>
    <property type="match status" value="1"/>
</dbReference>
<dbReference type="RefSeq" id="WP_114061728.1">
    <property type="nucleotide sequence ID" value="NZ_CP029495.1"/>
</dbReference>
<evidence type="ECO:0000313" key="3">
    <source>
        <dbReference type="Proteomes" id="UP000252038"/>
    </source>
</evidence>
<proteinExistence type="predicted"/>
<organism evidence="1 3">
    <name type="scientific">Chromobacterium phragmitis</name>
    <dbReference type="NCBI Taxonomy" id="2202141"/>
    <lineage>
        <taxon>Bacteria</taxon>
        <taxon>Pseudomonadati</taxon>
        <taxon>Pseudomonadota</taxon>
        <taxon>Betaproteobacteria</taxon>
        <taxon>Neisseriales</taxon>
        <taxon>Chromobacteriaceae</taxon>
        <taxon>Chromobacterium</taxon>
    </lineage>
</organism>
<dbReference type="SUPFAM" id="SSF69635">
    <property type="entry name" value="Type III secretory system chaperone-like"/>
    <property type="match status" value="1"/>
</dbReference>
<evidence type="ECO:0000313" key="4">
    <source>
        <dbReference type="Proteomes" id="UP001462502"/>
    </source>
</evidence>
<name>A0A344UL55_9NEIS</name>
<dbReference type="Pfam" id="PF05932">
    <property type="entry name" value="CesT"/>
    <property type="match status" value="1"/>
</dbReference>
<gene>
    <name evidence="2" type="ORF">ABI908_10455</name>
    <name evidence="1" type="ORF">DK843_17830</name>
</gene>
<protein>
    <submittedName>
        <fullName evidence="2">CesT family type III secretion system chaperone</fullName>
    </submittedName>
</protein>
<dbReference type="GO" id="GO:0030254">
    <property type="term" value="P:protein secretion by the type III secretion system"/>
    <property type="evidence" value="ECO:0007669"/>
    <property type="project" value="InterPro"/>
</dbReference>
<dbReference type="KEGG" id="chri:DK842_12405"/>
<accession>A0A344UL55</accession>
<dbReference type="InterPro" id="IPR010261">
    <property type="entry name" value="Tir_chaperone"/>
</dbReference>
<reference evidence="2 4" key="2">
    <citation type="submission" date="2024-05" db="EMBL/GenBank/DDBJ databases">
        <authorList>
            <person name="De Oliveira J.P."/>
            <person name="Noriler S.A."/>
            <person name="De Oliveira A.G."/>
            <person name="Sipoli D.S."/>
        </authorList>
    </citation>
    <scope>NUCLEOTIDE SEQUENCE [LARGE SCALE GENOMIC DNA]</scope>
    <source>
        <strain evidence="2 4">LABIM192</strain>
    </source>
</reference>
<dbReference type="Proteomes" id="UP001462502">
    <property type="component" value="Unassembled WGS sequence"/>
</dbReference>
<evidence type="ECO:0000313" key="1">
    <source>
        <dbReference type="EMBL" id="AXE36003.1"/>
    </source>
</evidence>
<dbReference type="AlphaFoldDB" id="A0A344UL55"/>
<keyword evidence="4" id="KW-1185">Reference proteome</keyword>
<dbReference type="EMBL" id="CP029554">
    <property type="protein sequence ID" value="AXE36003.1"/>
    <property type="molecule type" value="Genomic_DNA"/>
</dbReference>
<dbReference type="Gene3D" id="3.30.1460.10">
    <property type="match status" value="1"/>
</dbReference>
<sequence length="132" mass="14157">MHDLAAFHRNAAELLRHLGFDAPALAAGQDTVSLTVEQRFTLHLGAIDQDRWFMQADLGDALPSPSAALLECALRGNQLSALPWQPVAALDEQGRLACWLRLPGHGLDLPQLAAALDALIALAEALLDHAAR</sequence>
<dbReference type="OrthoDB" id="8589066at2"/>